<feature type="binding site" evidence="9">
    <location>
        <position position="135"/>
    </location>
    <ligand>
        <name>4-amino-2-methyl-5-(diphosphooxymethyl)pyrimidine</name>
        <dbReference type="ChEBI" id="CHEBI:57841"/>
    </ligand>
</feature>
<dbReference type="EMBL" id="LUUH01000040">
    <property type="protein sequence ID" value="OAI05716.1"/>
    <property type="molecule type" value="Genomic_DNA"/>
</dbReference>
<dbReference type="GO" id="GO:0005737">
    <property type="term" value="C:cytoplasm"/>
    <property type="evidence" value="ECO:0007669"/>
    <property type="project" value="TreeGrafter"/>
</dbReference>
<dbReference type="GO" id="GO:0009228">
    <property type="term" value="P:thiamine biosynthetic process"/>
    <property type="evidence" value="ECO:0007669"/>
    <property type="project" value="UniProtKB-KW"/>
</dbReference>
<dbReference type="HAMAP" id="MF_00097">
    <property type="entry name" value="TMP_synthase"/>
    <property type="match status" value="1"/>
</dbReference>
<dbReference type="PANTHER" id="PTHR20857">
    <property type="entry name" value="THIAMINE-PHOSPHATE PYROPHOSPHORYLASE"/>
    <property type="match status" value="1"/>
</dbReference>
<gene>
    <name evidence="9" type="primary">thiE</name>
    <name evidence="13" type="ORF">A1353_11025</name>
</gene>
<evidence type="ECO:0000256" key="10">
    <source>
        <dbReference type="RuleBase" id="RU003826"/>
    </source>
</evidence>
<keyword evidence="4 9" id="KW-0460">Magnesium</keyword>
<feature type="binding site" evidence="9">
    <location>
        <position position="105"/>
    </location>
    <ligand>
        <name>4-amino-2-methyl-5-(diphosphooxymethyl)pyrimidine</name>
        <dbReference type="ChEBI" id="CHEBI:57841"/>
    </ligand>
</feature>
<comment type="caution">
    <text evidence="13">The sequence shown here is derived from an EMBL/GenBank/DDBJ whole genome shotgun (WGS) entry which is preliminary data.</text>
</comment>
<dbReference type="InterPro" id="IPR013785">
    <property type="entry name" value="Aldolase_TIM"/>
</dbReference>
<evidence type="ECO:0000256" key="1">
    <source>
        <dbReference type="ARBA" id="ARBA00005165"/>
    </source>
</evidence>
<dbReference type="SUPFAM" id="SSF51391">
    <property type="entry name" value="Thiamin phosphate synthase"/>
    <property type="match status" value="1"/>
</dbReference>
<evidence type="ECO:0000256" key="2">
    <source>
        <dbReference type="ARBA" id="ARBA00022679"/>
    </source>
</evidence>
<comment type="catalytic activity">
    <reaction evidence="6 9 10">
        <text>4-methyl-5-(2-phosphooxyethyl)-thiazole + 4-amino-2-methyl-5-(diphosphooxymethyl)pyrimidine + H(+) = thiamine phosphate + diphosphate</text>
        <dbReference type="Rhea" id="RHEA:22328"/>
        <dbReference type="ChEBI" id="CHEBI:15378"/>
        <dbReference type="ChEBI" id="CHEBI:33019"/>
        <dbReference type="ChEBI" id="CHEBI:37575"/>
        <dbReference type="ChEBI" id="CHEBI:57841"/>
        <dbReference type="ChEBI" id="CHEBI:58296"/>
        <dbReference type="EC" id="2.5.1.3"/>
    </reaction>
</comment>
<dbReference type="InterPro" id="IPR036206">
    <property type="entry name" value="ThiamineP_synth_sf"/>
</dbReference>
<dbReference type="CDD" id="cd00564">
    <property type="entry name" value="TMP_TenI"/>
    <property type="match status" value="1"/>
</dbReference>
<keyword evidence="5 9" id="KW-0784">Thiamine biosynthesis</keyword>
<feature type="binding site" evidence="9">
    <location>
        <position position="86"/>
    </location>
    <ligand>
        <name>Mg(2+)</name>
        <dbReference type="ChEBI" id="CHEBI:18420"/>
    </ligand>
</feature>
<dbReference type="UniPathway" id="UPA00060">
    <property type="reaction ID" value="UER00141"/>
</dbReference>
<evidence type="ECO:0000256" key="6">
    <source>
        <dbReference type="ARBA" id="ARBA00047334"/>
    </source>
</evidence>
<evidence type="ECO:0000256" key="11">
    <source>
        <dbReference type="RuleBase" id="RU004253"/>
    </source>
</evidence>
<protein>
    <recommendedName>
        <fullName evidence="9">Thiamine-phosphate synthase</fullName>
        <shortName evidence="9">TP synthase</shortName>
        <shortName evidence="9">TPS</shortName>
        <ecNumber evidence="9">2.5.1.3</ecNumber>
    </recommendedName>
    <alternativeName>
        <fullName evidence="9">Thiamine-phosphate pyrophosphorylase</fullName>
        <shortName evidence="9">TMP pyrophosphorylase</shortName>
        <shortName evidence="9">TMP-PPase</shortName>
    </alternativeName>
</protein>
<dbReference type="GO" id="GO:0000287">
    <property type="term" value="F:magnesium ion binding"/>
    <property type="evidence" value="ECO:0007669"/>
    <property type="project" value="UniProtKB-UniRule"/>
</dbReference>
<proteinExistence type="inferred from homology"/>
<dbReference type="EC" id="2.5.1.3" evidence="9"/>
<comment type="similarity">
    <text evidence="9 10">Belongs to the thiamine-phosphate synthase family.</text>
</comment>
<dbReference type="GO" id="GO:0009229">
    <property type="term" value="P:thiamine diphosphate biosynthetic process"/>
    <property type="evidence" value="ECO:0007669"/>
    <property type="project" value="UniProtKB-UniRule"/>
</dbReference>
<dbReference type="Proteomes" id="UP000077763">
    <property type="component" value="Unassembled WGS sequence"/>
</dbReference>
<evidence type="ECO:0000256" key="7">
    <source>
        <dbReference type="ARBA" id="ARBA00047851"/>
    </source>
</evidence>
<dbReference type="GO" id="GO:0004789">
    <property type="term" value="F:thiamine-phosphate diphosphorylase activity"/>
    <property type="evidence" value="ECO:0007669"/>
    <property type="project" value="UniProtKB-UniRule"/>
</dbReference>
<dbReference type="InterPro" id="IPR034291">
    <property type="entry name" value="TMP_synthase"/>
</dbReference>
<evidence type="ECO:0000256" key="4">
    <source>
        <dbReference type="ARBA" id="ARBA00022842"/>
    </source>
</evidence>
<dbReference type="Gene3D" id="3.20.20.70">
    <property type="entry name" value="Aldolase class I"/>
    <property type="match status" value="1"/>
</dbReference>
<comment type="function">
    <text evidence="9">Condenses 4-methyl-5-(beta-hydroxyethyl)thiazole monophosphate (THZ-P) and 2-methyl-4-amino-5-hydroxymethyl pyrimidine pyrophosphate (HMP-PP) to form thiamine monophosphate (TMP).</text>
</comment>
<accession>A0A177MIT9</accession>
<keyword evidence="3 9" id="KW-0479">Metal-binding</keyword>
<evidence type="ECO:0000256" key="8">
    <source>
        <dbReference type="ARBA" id="ARBA00047883"/>
    </source>
</evidence>
<dbReference type="AlphaFoldDB" id="A0A177MIT9"/>
<comment type="cofactor">
    <cofactor evidence="9">
        <name>Mg(2+)</name>
        <dbReference type="ChEBI" id="CHEBI:18420"/>
    </cofactor>
    <text evidence="9">Binds 1 Mg(2+) ion per subunit.</text>
</comment>
<keyword evidence="2 9" id="KW-0808">Transferase</keyword>
<evidence type="ECO:0000313" key="13">
    <source>
        <dbReference type="EMBL" id="OAI05716.1"/>
    </source>
</evidence>
<name>A0A177MIT9_METMH</name>
<feature type="binding site" evidence="9">
    <location>
        <begin position="132"/>
        <end position="134"/>
    </location>
    <ligand>
        <name>2-[(2R,5Z)-2-carboxy-4-methylthiazol-5(2H)-ylidene]ethyl phosphate</name>
        <dbReference type="ChEBI" id="CHEBI:62899"/>
    </ligand>
</feature>
<organism evidence="13 14">
    <name type="scientific">Methylomonas methanica</name>
    <dbReference type="NCBI Taxonomy" id="421"/>
    <lineage>
        <taxon>Bacteria</taxon>
        <taxon>Pseudomonadati</taxon>
        <taxon>Pseudomonadota</taxon>
        <taxon>Gammaproteobacteria</taxon>
        <taxon>Methylococcales</taxon>
        <taxon>Methylococcaceae</taxon>
        <taxon>Methylomonas</taxon>
    </lineage>
</organism>
<feature type="domain" description="Thiamine phosphate synthase/TenI" evidence="12">
    <location>
        <begin position="6"/>
        <end position="185"/>
    </location>
</feature>
<sequence length="206" mass="21984">MPRRGLYAITQPENKTNAQVVKDVEAALRGGARLIQYRDKNPVDAKQLAGQLFTICRTYEVPLLINDSIELALAVGADGVHLGRDDGEIAEARRLLGPNAIIGVSCYNDVEKARTMSQAGADYVAFGRFFPSGSKPLAAPAEIVSLQRARQSIDVPIVAIGGILPENGGQLLAAGADLLAVIGGIFDYEPESAARAYQALFNHQPE</sequence>
<dbReference type="Pfam" id="PF02581">
    <property type="entry name" value="TMP-TENI"/>
    <property type="match status" value="1"/>
</dbReference>
<feature type="binding site" evidence="9">
    <location>
        <begin position="36"/>
        <end position="40"/>
    </location>
    <ligand>
        <name>4-amino-2-methyl-5-(diphosphooxymethyl)pyrimidine</name>
        <dbReference type="ChEBI" id="CHEBI:57841"/>
    </ligand>
</feature>
<comment type="caution">
    <text evidence="9">Lacks conserved residue(s) required for the propagation of feature annotation.</text>
</comment>
<evidence type="ECO:0000313" key="14">
    <source>
        <dbReference type="Proteomes" id="UP000077763"/>
    </source>
</evidence>
<evidence type="ECO:0000259" key="12">
    <source>
        <dbReference type="Pfam" id="PF02581"/>
    </source>
</evidence>
<evidence type="ECO:0000256" key="3">
    <source>
        <dbReference type="ARBA" id="ARBA00022723"/>
    </source>
</evidence>
<evidence type="ECO:0000256" key="5">
    <source>
        <dbReference type="ARBA" id="ARBA00022977"/>
    </source>
</evidence>
<feature type="binding site" evidence="9">
    <location>
        <position position="66"/>
    </location>
    <ligand>
        <name>4-amino-2-methyl-5-(diphosphooxymethyl)pyrimidine</name>
        <dbReference type="ChEBI" id="CHEBI:57841"/>
    </ligand>
</feature>
<dbReference type="PANTHER" id="PTHR20857:SF15">
    <property type="entry name" value="THIAMINE-PHOSPHATE SYNTHASE"/>
    <property type="match status" value="1"/>
</dbReference>
<dbReference type="NCBIfam" id="TIGR00693">
    <property type="entry name" value="thiE"/>
    <property type="match status" value="1"/>
</dbReference>
<feature type="binding site" evidence="9">
    <location>
        <position position="67"/>
    </location>
    <ligand>
        <name>Mg(2+)</name>
        <dbReference type="ChEBI" id="CHEBI:18420"/>
    </ligand>
</feature>
<feature type="binding site" evidence="9">
    <location>
        <position position="162"/>
    </location>
    <ligand>
        <name>2-[(2R,5Z)-2-carboxy-4-methylthiazol-5(2H)-ylidene]ethyl phosphate</name>
        <dbReference type="ChEBI" id="CHEBI:62899"/>
    </ligand>
</feature>
<dbReference type="InterPro" id="IPR022998">
    <property type="entry name" value="ThiamineP_synth_TenI"/>
</dbReference>
<comment type="catalytic activity">
    <reaction evidence="7 9 10">
        <text>2-(2-carboxy-4-methylthiazol-5-yl)ethyl phosphate + 4-amino-2-methyl-5-(diphosphooxymethyl)pyrimidine + 2 H(+) = thiamine phosphate + CO2 + diphosphate</text>
        <dbReference type="Rhea" id="RHEA:47848"/>
        <dbReference type="ChEBI" id="CHEBI:15378"/>
        <dbReference type="ChEBI" id="CHEBI:16526"/>
        <dbReference type="ChEBI" id="CHEBI:33019"/>
        <dbReference type="ChEBI" id="CHEBI:37575"/>
        <dbReference type="ChEBI" id="CHEBI:57841"/>
        <dbReference type="ChEBI" id="CHEBI:62890"/>
        <dbReference type="EC" id="2.5.1.3"/>
    </reaction>
</comment>
<comment type="catalytic activity">
    <reaction evidence="8 9 10">
        <text>2-[(2R,5Z)-2-carboxy-4-methylthiazol-5(2H)-ylidene]ethyl phosphate + 4-amino-2-methyl-5-(diphosphooxymethyl)pyrimidine + 2 H(+) = thiamine phosphate + CO2 + diphosphate</text>
        <dbReference type="Rhea" id="RHEA:47844"/>
        <dbReference type="ChEBI" id="CHEBI:15378"/>
        <dbReference type="ChEBI" id="CHEBI:16526"/>
        <dbReference type="ChEBI" id="CHEBI:33019"/>
        <dbReference type="ChEBI" id="CHEBI:37575"/>
        <dbReference type="ChEBI" id="CHEBI:57841"/>
        <dbReference type="ChEBI" id="CHEBI:62899"/>
        <dbReference type="EC" id="2.5.1.3"/>
    </reaction>
</comment>
<evidence type="ECO:0000256" key="9">
    <source>
        <dbReference type="HAMAP-Rule" id="MF_00097"/>
    </source>
</evidence>
<comment type="pathway">
    <text evidence="1 9 11">Cofactor biosynthesis; thiamine diphosphate biosynthesis; thiamine phosphate from 4-amino-2-methyl-5-diphosphomethylpyrimidine and 4-methyl-5-(2-phosphoethyl)-thiazole: step 1/1.</text>
</comment>
<reference evidence="13 14" key="1">
    <citation type="submission" date="2016-03" db="EMBL/GenBank/DDBJ databases">
        <authorList>
            <person name="Ploux O."/>
        </authorList>
    </citation>
    <scope>NUCLEOTIDE SEQUENCE [LARGE SCALE GENOMIC DNA]</scope>
    <source>
        <strain evidence="13 14">R-45371</strain>
    </source>
</reference>